<comment type="caution">
    <text evidence="3">The sequence shown here is derived from an EMBL/GenBank/DDBJ whole genome shotgun (WGS) entry which is preliminary data.</text>
</comment>
<organism evidence="3 4">
    <name type="scientific">Kribbella sandramycini</name>
    <dbReference type="NCBI Taxonomy" id="60450"/>
    <lineage>
        <taxon>Bacteria</taxon>
        <taxon>Bacillati</taxon>
        <taxon>Actinomycetota</taxon>
        <taxon>Actinomycetes</taxon>
        <taxon>Propionibacteriales</taxon>
        <taxon>Kribbellaceae</taxon>
        <taxon>Kribbella</taxon>
    </lineage>
</organism>
<keyword evidence="1" id="KW-1133">Transmembrane helix</keyword>
<dbReference type="RefSeq" id="WP_171676439.1">
    <property type="nucleotide sequence ID" value="NZ_BAAAGT010000014.1"/>
</dbReference>
<evidence type="ECO:0000313" key="2">
    <source>
        <dbReference type="EMBL" id="MBB6571161.1"/>
    </source>
</evidence>
<dbReference type="Proteomes" id="UP000534306">
    <property type="component" value="Unassembled WGS sequence"/>
</dbReference>
<evidence type="ECO:0000313" key="3">
    <source>
        <dbReference type="EMBL" id="NOL43431.1"/>
    </source>
</evidence>
<dbReference type="EMBL" id="JACHKF010000001">
    <property type="protein sequence ID" value="MBB6571161.1"/>
    <property type="molecule type" value="Genomic_DNA"/>
</dbReference>
<keyword evidence="4" id="KW-1185">Reference proteome</keyword>
<evidence type="ECO:0000313" key="4">
    <source>
        <dbReference type="Proteomes" id="UP000534306"/>
    </source>
</evidence>
<gene>
    <name evidence="2" type="ORF">HNR71_006798</name>
    <name evidence="3" type="ORF">HPO96_24615</name>
</gene>
<evidence type="ECO:0000256" key="1">
    <source>
        <dbReference type="SAM" id="Phobius"/>
    </source>
</evidence>
<reference evidence="3 4" key="1">
    <citation type="submission" date="2020-05" db="EMBL/GenBank/DDBJ databases">
        <title>Genome sequence of Kribbella sandramycini ATCC 39419.</title>
        <authorList>
            <person name="Maclea K.S."/>
            <person name="Fair J.L."/>
        </authorList>
    </citation>
    <scope>NUCLEOTIDE SEQUENCE [LARGE SCALE GENOMIC DNA]</scope>
    <source>
        <strain evidence="3 4">ATCC 39419</strain>
    </source>
</reference>
<proteinExistence type="predicted"/>
<keyword evidence="1" id="KW-0812">Transmembrane</keyword>
<dbReference type="AlphaFoldDB" id="A0A7Y4P188"/>
<protein>
    <submittedName>
        <fullName evidence="3">Uncharacterized protein</fullName>
    </submittedName>
</protein>
<name>A0A7Y4P188_9ACTN</name>
<keyword evidence="1" id="KW-0472">Membrane</keyword>
<reference evidence="2 5" key="2">
    <citation type="submission" date="2020-08" db="EMBL/GenBank/DDBJ databases">
        <title>Sequencing the genomes of 1000 actinobacteria strains.</title>
        <authorList>
            <person name="Klenk H.-P."/>
        </authorList>
    </citation>
    <scope>NUCLEOTIDE SEQUENCE [LARGE SCALE GENOMIC DNA]</scope>
    <source>
        <strain evidence="2 5">DSM 15626</strain>
    </source>
</reference>
<evidence type="ECO:0000313" key="5">
    <source>
        <dbReference type="Proteomes" id="UP000553957"/>
    </source>
</evidence>
<dbReference type="EMBL" id="JABJRC010000006">
    <property type="protein sequence ID" value="NOL43431.1"/>
    <property type="molecule type" value="Genomic_DNA"/>
</dbReference>
<feature type="transmembrane region" description="Helical" evidence="1">
    <location>
        <begin position="42"/>
        <end position="66"/>
    </location>
</feature>
<accession>A0A7Y4P188</accession>
<dbReference type="Proteomes" id="UP000553957">
    <property type="component" value="Unassembled WGS sequence"/>
</dbReference>
<sequence length="389" mass="42359">MIDEKTLQEHLLATAAEQDDLLPRDLADDLAAGRRRLLRHRLATGAAALLTTGAVLAATLGVTGALHQAKPEEVAPAKPQQVQATTDLDTVITGLLTKHFDPGEQHLGYGLRPFKLVTRTGYRGTLREVHWGAKGDWRAGALKVGLFNSTKPDEQRCGSYYERFPKPLICKPVTLPNGRTAELGRQGGKAELRYVQPSGDIVYVAVDPSTFGDGSRMGITDAKLFAFATDPALVLPEVTSAQREAADLLTGHLPVASQIDAAALKILGGDLRPLDILRDYPGECSFRMDWLKAGVKSRIEFGVTPRPIAGTCSDLFRTPTCTKIADAELYERTTSAFGIRFTEYGATRRTPDGHRVWVLVTYTAAKRPPTGITQQQLLAVLARPELELR</sequence>